<gene>
    <name evidence="1" type="ORF">GCL60_11785</name>
</gene>
<evidence type="ECO:0000313" key="1">
    <source>
        <dbReference type="EMBL" id="KAB8037848.1"/>
    </source>
</evidence>
<keyword evidence="2" id="KW-1185">Reference proteome</keyword>
<dbReference type="OrthoDB" id="9342717at2"/>
<organism evidence="1 2">
    <name type="scientific">Silvanigrella paludirubra</name>
    <dbReference type="NCBI Taxonomy" id="2499159"/>
    <lineage>
        <taxon>Bacteria</taxon>
        <taxon>Pseudomonadati</taxon>
        <taxon>Bdellovibrionota</taxon>
        <taxon>Oligoflexia</taxon>
        <taxon>Silvanigrellales</taxon>
        <taxon>Silvanigrellaceae</taxon>
        <taxon>Silvanigrella</taxon>
    </lineage>
</organism>
<dbReference type="Proteomes" id="UP000437748">
    <property type="component" value="Unassembled WGS sequence"/>
</dbReference>
<evidence type="ECO:0000313" key="2">
    <source>
        <dbReference type="Proteomes" id="UP000437748"/>
    </source>
</evidence>
<reference evidence="1 2" key="1">
    <citation type="submission" date="2019-10" db="EMBL/GenBank/DDBJ databases">
        <title>New species of Slilvanegrellaceae.</title>
        <authorList>
            <person name="Pitt A."/>
            <person name="Hahn M.W."/>
        </authorList>
    </citation>
    <scope>NUCLEOTIDE SEQUENCE [LARGE SCALE GENOMIC DNA]</scope>
    <source>
        <strain evidence="1 2">SP-Ram-0.45-NSY-1</strain>
    </source>
</reference>
<protein>
    <submittedName>
        <fullName evidence="1">DUF4135 domain-containing protein</fullName>
    </submittedName>
</protein>
<dbReference type="AlphaFoldDB" id="A0A6N6VS69"/>
<accession>A0A6N6VS69</accession>
<proteinExistence type="predicted"/>
<sequence length="354" mass="42482">MKIIGDPHNGQKRVCLDIFNRIYKPRNIYWEWLFLSESSLLIEHLKSYKNINTEFDLYDKWYTLIPSMKFTPDNNIFNSGYIEYHNISEITEPILNENDWESCGAIIAMYAMFGITDLHFENILFGKNSDNKIVFCALDIESIFNKIGLLSQTHLLPFYDLSENICGLKKIKDAFNLKPKNKFLGALVFGYLTFMDKYKEVFLNILNNNFFHQIPIRVIIRSTNFYNEIIQKKSFNFDNIYPEEKEQILRKDIPYFFRYINSRDIFYYSESKKNIKFSHIRNNSINQIREQFVTSNTDIKKISNNLLLLKKTGAAQLIKFFNQEKDFFIYKNTRFYLNCDYIKIEYRNNLWIYK</sequence>
<dbReference type="EMBL" id="WFLM01000004">
    <property type="protein sequence ID" value="KAB8037848.1"/>
    <property type="molecule type" value="Genomic_DNA"/>
</dbReference>
<comment type="caution">
    <text evidence="1">The sequence shown here is derived from an EMBL/GenBank/DDBJ whole genome shotgun (WGS) entry which is preliminary data.</text>
</comment>
<name>A0A6N6VS69_9BACT</name>